<dbReference type="Proteomes" id="UP000580474">
    <property type="component" value="Unassembled WGS sequence"/>
</dbReference>
<dbReference type="AlphaFoldDB" id="A0A840NEM7"/>
<dbReference type="InterPro" id="IPR039261">
    <property type="entry name" value="FNR_nucleotide-bd"/>
</dbReference>
<protein>
    <submittedName>
        <fullName evidence="2">NADPH-dependent ferric siderophore reductase</fullName>
    </submittedName>
</protein>
<dbReference type="InterPro" id="IPR017927">
    <property type="entry name" value="FAD-bd_FR_type"/>
</dbReference>
<evidence type="ECO:0000259" key="1">
    <source>
        <dbReference type="PROSITE" id="PS51384"/>
    </source>
</evidence>
<dbReference type="RefSeq" id="WP_184480705.1">
    <property type="nucleotide sequence ID" value="NZ_JACHIV010000001.1"/>
</dbReference>
<dbReference type="EMBL" id="JACHIV010000001">
    <property type="protein sequence ID" value="MBB5070826.1"/>
    <property type="molecule type" value="Genomic_DNA"/>
</dbReference>
<dbReference type="InterPro" id="IPR007037">
    <property type="entry name" value="SIP_rossman_dom"/>
</dbReference>
<keyword evidence="3" id="KW-1185">Reference proteome</keyword>
<dbReference type="Gene3D" id="3.40.50.80">
    <property type="entry name" value="Nucleotide-binding domain of ferredoxin-NADP reductase (FNR) module"/>
    <property type="match status" value="1"/>
</dbReference>
<dbReference type="Gene3D" id="2.40.30.10">
    <property type="entry name" value="Translation factors"/>
    <property type="match status" value="1"/>
</dbReference>
<proteinExistence type="predicted"/>
<dbReference type="Pfam" id="PF04954">
    <property type="entry name" value="SIP"/>
    <property type="match status" value="1"/>
</dbReference>
<dbReference type="Pfam" id="PF08021">
    <property type="entry name" value="FAD_binding_9"/>
    <property type="match status" value="1"/>
</dbReference>
<dbReference type="CDD" id="cd06193">
    <property type="entry name" value="siderophore_interacting"/>
    <property type="match status" value="1"/>
</dbReference>
<dbReference type="SUPFAM" id="SSF63380">
    <property type="entry name" value="Riboflavin synthase domain-like"/>
    <property type="match status" value="1"/>
</dbReference>
<name>A0A840NEM7_9PSEU</name>
<dbReference type="PROSITE" id="PS51384">
    <property type="entry name" value="FAD_FR"/>
    <property type="match status" value="1"/>
</dbReference>
<dbReference type="InterPro" id="IPR017938">
    <property type="entry name" value="Riboflavin_synthase-like_b-brl"/>
</dbReference>
<evidence type="ECO:0000313" key="2">
    <source>
        <dbReference type="EMBL" id="MBB5070826.1"/>
    </source>
</evidence>
<feature type="domain" description="FAD-binding FR-type" evidence="1">
    <location>
        <begin position="11"/>
        <end position="139"/>
    </location>
</feature>
<reference evidence="2 3" key="1">
    <citation type="submission" date="2020-08" db="EMBL/GenBank/DDBJ databases">
        <title>Sequencing the genomes of 1000 actinobacteria strains.</title>
        <authorList>
            <person name="Klenk H.-P."/>
        </authorList>
    </citation>
    <scope>NUCLEOTIDE SEQUENCE [LARGE SCALE GENOMIC DNA]</scope>
    <source>
        <strain evidence="2 3">DSM 45582</strain>
    </source>
</reference>
<comment type="caution">
    <text evidence="2">The sequence shown here is derived from an EMBL/GenBank/DDBJ whole genome shotgun (WGS) entry which is preliminary data.</text>
</comment>
<sequence>MLPKLRAPETRRMITLEVLANTRATPNFTTVTLGGPDIAHLENAGHDQAVRLFFPRDGQDGLRMPASSGNAWMAELLLLPKSRRPWVRNYTVRRIRPELGELDVEFALHGDAPASDWARRARPGDPAGIFDMGITYLPPADAAWQLLVGDESAVPAILAILEHAPESLVADVFLEVPESGDVRRDIIAPEGVHVRWLSRDGSGDRPGTLALAAAKRAPLRPGRSYTWTAGEAKLPTGLRRHLVQEHGVPKSDIAFFGYWRHGRSSPG</sequence>
<organism evidence="2 3">
    <name type="scientific">Saccharopolyspora gloriosae</name>
    <dbReference type="NCBI Taxonomy" id="455344"/>
    <lineage>
        <taxon>Bacteria</taxon>
        <taxon>Bacillati</taxon>
        <taxon>Actinomycetota</taxon>
        <taxon>Actinomycetes</taxon>
        <taxon>Pseudonocardiales</taxon>
        <taxon>Pseudonocardiaceae</taxon>
        <taxon>Saccharopolyspora</taxon>
    </lineage>
</organism>
<dbReference type="InterPro" id="IPR039374">
    <property type="entry name" value="SIP_fam"/>
</dbReference>
<dbReference type="PANTHER" id="PTHR30157">
    <property type="entry name" value="FERRIC REDUCTASE, NADPH-DEPENDENT"/>
    <property type="match status" value="1"/>
</dbReference>
<dbReference type="InterPro" id="IPR013113">
    <property type="entry name" value="SIP_FAD-bd"/>
</dbReference>
<dbReference type="GO" id="GO:0016491">
    <property type="term" value="F:oxidoreductase activity"/>
    <property type="evidence" value="ECO:0007669"/>
    <property type="project" value="InterPro"/>
</dbReference>
<dbReference type="PANTHER" id="PTHR30157:SF0">
    <property type="entry name" value="NADPH-DEPENDENT FERRIC-CHELATE REDUCTASE"/>
    <property type="match status" value="1"/>
</dbReference>
<gene>
    <name evidence="2" type="ORF">BJ969_003914</name>
</gene>
<accession>A0A840NEM7</accession>
<evidence type="ECO:0000313" key="3">
    <source>
        <dbReference type="Proteomes" id="UP000580474"/>
    </source>
</evidence>